<evidence type="ECO:0000313" key="4">
    <source>
        <dbReference type="EMBL" id="VGO18018.1"/>
    </source>
</evidence>
<feature type="domain" description="Sialate O-acetylesterase" evidence="3">
    <location>
        <begin position="48"/>
        <end position="236"/>
    </location>
</feature>
<dbReference type="GO" id="GO:0016788">
    <property type="term" value="F:hydrolase activity, acting on ester bonds"/>
    <property type="evidence" value="ECO:0007669"/>
    <property type="project" value="UniProtKB-ARBA"/>
</dbReference>
<dbReference type="InterPro" id="IPR005181">
    <property type="entry name" value="SASA"/>
</dbReference>
<protein>
    <recommendedName>
        <fullName evidence="3">Sialate O-acetylesterase domain-containing protein</fullName>
    </recommendedName>
</protein>
<dbReference type="AlphaFoldDB" id="A0A6C2UCV9"/>
<dbReference type="Gene3D" id="3.40.50.1110">
    <property type="entry name" value="SGNH hydrolase"/>
    <property type="match status" value="1"/>
</dbReference>
<accession>A0A6C2UCV9</accession>
<dbReference type="Pfam" id="PF03629">
    <property type="entry name" value="SASA"/>
    <property type="match status" value="1"/>
</dbReference>
<dbReference type="PANTHER" id="PTHR31988:SF19">
    <property type="entry name" value="9-O-ACETYL-N-ACETYLNEURAMINIC ACID DEACETYLASE-RELATED"/>
    <property type="match status" value="1"/>
</dbReference>
<dbReference type="SUPFAM" id="SSF52266">
    <property type="entry name" value="SGNH hydrolase"/>
    <property type="match status" value="1"/>
</dbReference>
<reference evidence="4 5" key="1">
    <citation type="submission" date="2019-04" db="EMBL/GenBank/DDBJ databases">
        <authorList>
            <person name="Van Vliet M D."/>
        </authorList>
    </citation>
    <scope>NUCLEOTIDE SEQUENCE [LARGE SCALE GENOMIC DNA]</scope>
    <source>
        <strain evidence="4 5">F21</strain>
    </source>
</reference>
<dbReference type="PROSITE" id="PS51257">
    <property type="entry name" value="PROKAR_LIPOPROTEIN"/>
    <property type="match status" value="1"/>
</dbReference>
<dbReference type="PANTHER" id="PTHR31988">
    <property type="entry name" value="ESTERASE, PUTATIVE (DUF303)-RELATED"/>
    <property type="match status" value="1"/>
</dbReference>
<dbReference type="EMBL" id="CAAHFH010000001">
    <property type="protein sequence ID" value="VGO18018.1"/>
    <property type="molecule type" value="Genomic_DNA"/>
</dbReference>
<feature type="signal peptide" evidence="2">
    <location>
        <begin position="1"/>
        <end position="20"/>
    </location>
</feature>
<organism evidence="4 5">
    <name type="scientific">Pontiella sulfatireligans</name>
    <dbReference type="NCBI Taxonomy" id="2750658"/>
    <lineage>
        <taxon>Bacteria</taxon>
        <taxon>Pseudomonadati</taxon>
        <taxon>Kiritimatiellota</taxon>
        <taxon>Kiritimatiellia</taxon>
        <taxon>Kiritimatiellales</taxon>
        <taxon>Pontiellaceae</taxon>
        <taxon>Pontiella</taxon>
    </lineage>
</organism>
<keyword evidence="2" id="KW-0732">Signal</keyword>
<keyword evidence="1" id="KW-0378">Hydrolase</keyword>
<proteinExistence type="predicted"/>
<dbReference type="Proteomes" id="UP000346198">
    <property type="component" value="Unassembled WGS sequence"/>
</dbReference>
<sequence length="246" mass="27373">MRRTNTLIMTALLASACAHAATTAPRQHLVIQSGQSNMVKLHRLCAPDMPMRAKLEAQFPNDDFLFIDNAWGGKPIRMWVRDPSNPVAPDSELYGVWKKPAYSGVFFDNLTVEVDAIDLETTDTVTFIFTQGESDAAREMQAVYEARLTALLSQVEELFPGKPVRFVIVQLGALPVIKPERKPHWQEIRDAQAAVAASKPNTVLLKAEGLEREAVDDIHYTEASLRTMEQQYVDATAEFISATGDK</sequence>
<dbReference type="InterPro" id="IPR052940">
    <property type="entry name" value="Carb_Esterase_6"/>
</dbReference>
<name>A0A6C2UCV9_9BACT</name>
<dbReference type="InterPro" id="IPR036514">
    <property type="entry name" value="SGNH_hydro_sf"/>
</dbReference>
<evidence type="ECO:0000256" key="1">
    <source>
        <dbReference type="ARBA" id="ARBA00022801"/>
    </source>
</evidence>
<evidence type="ECO:0000256" key="2">
    <source>
        <dbReference type="SAM" id="SignalP"/>
    </source>
</evidence>
<feature type="chain" id="PRO_5025562156" description="Sialate O-acetylesterase domain-containing protein" evidence="2">
    <location>
        <begin position="21"/>
        <end position="246"/>
    </location>
</feature>
<evidence type="ECO:0000313" key="5">
    <source>
        <dbReference type="Proteomes" id="UP000346198"/>
    </source>
</evidence>
<keyword evidence="5" id="KW-1185">Reference proteome</keyword>
<evidence type="ECO:0000259" key="3">
    <source>
        <dbReference type="Pfam" id="PF03629"/>
    </source>
</evidence>
<gene>
    <name evidence="4" type="ORF">SCARR_00068</name>
</gene>
<dbReference type="RefSeq" id="WP_136059557.1">
    <property type="nucleotide sequence ID" value="NZ_CAAHFH010000001.1"/>
</dbReference>